<dbReference type="Gene3D" id="3.40.50.620">
    <property type="entry name" value="HUPs"/>
    <property type="match status" value="1"/>
</dbReference>
<dbReference type="SUPFAM" id="SSF47323">
    <property type="entry name" value="Anticodon-binding domain of a subclass of class I aminoacyl-tRNA synthetases"/>
    <property type="match status" value="1"/>
</dbReference>
<evidence type="ECO:0000259" key="13">
    <source>
        <dbReference type="SMART" id="SM00836"/>
    </source>
</evidence>
<keyword evidence="8 11" id="KW-0648">Protein biosynthesis</keyword>
<accession>A0A2H0WPN7</accession>
<dbReference type="CDD" id="cd07956">
    <property type="entry name" value="Anticodon_Ia_Arg"/>
    <property type="match status" value="1"/>
</dbReference>
<evidence type="ECO:0000259" key="14">
    <source>
        <dbReference type="SMART" id="SM01016"/>
    </source>
</evidence>
<evidence type="ECO:0000256" key="4">
    <source>
        <dbReference type="ARBA" id="ARBA00022490"/>
    </source>
</evidence>
<dbReference type="InterPro" id="IPR005148">
    <property type="entry name" value="Arg-tRNA-synth_N"/>
</dbReference>
<dbReference type="InterPro" id="IPR009080">
    <property type="entry name" value="tRNAsynth_Ia_anticodon-bd"/>
</dbReference>
<evidence type="ECO:0000256" key="7">
    <source>
        <dbReference type="ARBA" id="ARBA00022840"/>
    </source>
</evidence>
<evidence type="ECO:0000313" key="16">
    <source>
        <dbReference type="Proteomes" id="UP000230775"/>
    </source>
</evidence>
<dbReference type="FunFam" id="1.10.730.10:FF:000006">
    <property type="entry name" value="Arginyl-tRNA synthetase 2, mitochondrial"/>
    <property type="match status" value="1"/>
</dbReference>
<evidence type="ECO:0000313" key="15">
    <source>
        <dbReference type="EMBL" id="PIS14634.1"/>
    </source>
</evidence>
<dbReference type="GO" id="GO:0005737">
    <property type="term" value="C:cytoplasm"/>
    <property type="evidence" value="ECO:0007669"/>
    <property type="project" value="UniProtKB-SubCell"/>
</dbReference>
<comment type="catalytic activity">
    <reaction evidence="10 11">
        <text>tRNA(Arg) + L-arginine + ATP = L-arginyl-tRNA(Arg) + AMP + diphosphate</text>
        <dbReference type="Rhea" id="RHEA:20301"/>
        <dbReference type="Rhea" id="RHEA-COMP:9658"/>
        <dbReference type="Rhea" id="RHEA-COMP:9673"/>
        <dbReference type="ChEBI" id="CHEBI:30616"/>
        <dbReference type="ChEBI" id="CHEBI:32682"/>
        <dbReference type="ChEBI" id="CHEBI:33019"/>
        <dbReference type="ChEBI" id="CHEBI:78442"/>
        <dbReference type="ChEBI" id="CHEBI:78513"/>
        <dbReference type="ChEBI" id="CHEBI:456215"/>
        <dbReference type="EC" id="6.1.1.19"/>
    </reaction>
</comment>
<dbReference type="AlphaFoldDB" id="A0A2H0WPN7"/>
<dbReference type="NCBIfam" id="TIGR00456">
    <property type="entry name" value="argS"/>
    <property type="match status" value="1"/>
</dbReference>
<evidence type="ECO:0000256" key="8">
    <source>
        <dbReference type="ARBA" id="ARBA00022917"/>
    </source>
</evidence>
<dbReference type="InterPro" id="IPR008909">
    <property type="entry name" value="DALR_anticod-bd"/>
</dbReference>
<dbReference type="Proteomes" id="UP000230775">
    <property type="component" value="Unassembled WGS sequence"/>
</dbReference>
<dbReference type="Pfam" id="PF00750">
    <property type="entry name" value="tRNA-synt_1d"/>
    <property type="match status" value="1"/>
</dbReference>
<feature type="domain" description="Arginyl tRNA synthetase N-terminal" evidence="14">
    <location>
        <begin position="4"/>
        <end position="85"/>
    </location>
</feature>
<evidence type="ECO:0000256" key="3">
    <source>
        <dbReference type="ARBA" id="ARBA00011245"/>
    </source>
</evidence>
<dbReference type="FunFam" id="3.40.50.620:FF:000116">
    <property type="entry name" value="Arginine--tRNA ligase"/>
    <property type="match status" value="1"/>
</dbReference>
<name>A0A2H0WPN7_9BACT</name>
<evidence type="ECO:0000256" key="10">
    <source>
        <dbReference type="ARBA" id="ARBA00049339"/>
    </source>
</evidence>
<dbReference type="HAMAP" id="MF_00123">
    <property type="entry name" value="Arg_tRNA_synth"/>
    <property type="match status" value="1"/>
</dbReference>
<dbReference type="Pfam" id="PF05746">
    <property type="entry name" value="DALR_1"/>
    <property type="match status" value="1"/>
</dbReference>
<evidence type="ECO:0000256" key="2">
    <source>
        <dbReference type="ARBA" id="ARBA00005594"/>
    </source>
</evidence>
<comment type="caution">
    <text evidence="15">The sequence shown here is derived from an EMBL/GenBank/DDBJ whole genome shotgun (WGS) entry which is preliminary data.</text>
</comment>
<dbReference type="EC" id="6.1.1.19" evidence="11"/>
<dbReference type="InterPro" id="IPR014729">
    <property type="entry name" value="Rossmann-like_a/b/a_fold"/>
</dbReference>
<dbReference type="Pfam" id="PF03485">
    <property type="entry name" value="Arg_tRNA_synt_N"/>
    <property type="match status" value="1"/>
</dbReference>
<dbReference type="InterPro" id="IPR001278">
    <property type="entry name" value="Arg-tRNA-ligase"/>
</dbReference>
<dbReference type="GO" id="GO:0005524">
    <property type="term" value="F:ATP binding"/>
    <property type="evidence" value="ECO:0007669"/>
    <property type="project" value="UniProtKB-UniRule"/>
</dbReference>
<dbReference type="GO" id="GO:0004814">
    <property type="term" value="F:arginine-tRNA ligase activity"/>
    <property type="evidence" value="ECO:0007669"/>
    <property type="project" value="UniProtKB-UniRule"/>
</dbReference>
<dbReference type="SMART" id="SM01016">
    <property type="entry name" value="Arg_tRNA_synt_N"/>
    <property type="match status" value="1"/>
</dbReference>
<protein>
    <recommendedName>
        <fullName evidence="11">Arginine--tRNA ligase</fullName>
        <ecNumber evidence="11">6.1.1.19</ecNumber>
    </recommendedName>
    <alternativeName>
        <fullName evidence="11">Arginyl-tRNA synthetase</fullName>
        <shortName evidence="11">ArgRS</shortName>
    </alternativeName>
</protein>
<sequence>MFTSEIKKSLFKALRALSLDISEEKIILEHPADVSYGDYSTNIALKLKNSKETAETVVKKWQEIGLPEFVEKVEVAGAGFINIWLNFEALSRQLMEVLNAGNSFGQGKMGEGKTVVVDYSAPNIAKPFGIGHLRSTNIGQAIYNTYKAVGFKTIGDNHLGDWGTQFGKLIYKILEIKDKKKLSELSIEDLEKLYVEFHKEAEEKPEMEEEARKLFKKLEEGDKEVKEIWQICADVSLEEFNRIYDLLGVKIDFALGESFFQDKMGAVLQDCRKKGILKESQGAQVVEILGMEIPAMLVKSDGATTYLLRDLATIKYRVAEWQADLIIYEVGVDQTFHFKQLFNIATQLGYGKPEMFVHVGHGLIRWPTGKFSTRKGDTVHLEDVLTEAIERAAAFVPPGETSASQRINIARAVGIGAIKYNDLKQNPRTDIVFDWDQVLSLQGNSGPYLQYSFARTQSVLRKAKDLNLKFLIFNFKSISNVKILNVSNEEISLLRTIYRFPEAIADAAREFSPNLVCNFLFDLAQKFNLFYDKERIIGNENEEFRLLLTSAVGQVLKNGLTLLGIEALEKM</sequence>
<dbReference type="SUPFAM" id="SSF52374">
    <property type="entry name" value="Nucleotidylyl transferase"/>
    <property type="match status" value="1"/>
</dbReference>
<feature type="domain" description="DALR anticodon binding" evidence="13">
    <location>
        <begin position="449"/>
        <end position="571"/>
    </location>
</feature>
<evidence type="ECO:0000256" key="11">
    <source>
        <dbReference type="HAMAP-Rule" id="MF_00123"/>
    </source>
</evidence>
<dbReference type="Gene3D" id="1.10.730.10">
    <property type="entry name" value="Isoleucyl-tRNA Synthetase, Domain 1"/>
    <property type="match status" value="1"/>
</dbReference>
<evidence type="ECO:0000256" key="6">
    <source>
        <dbReference type="ARBA" id="ARBA00022741"/>
    </source>
</evidence>
<organism evidence="15 16">
    <name type="scientific">Candidatus Shapirobacteria bacterium CG09_land_8_20_14_0_10_39_12</name>
    <dbReference type="NCBI Taxonomy" id="1974885"/>
    <lineage>
        <taxon>Bacteria</taxon>
        <taxon>Candidatus Shapironibacteriota</taxon>
    </lineage>
</organism>
<keyword evidence="5 11" id="KW-0436">Ligase</keyword>
<dbReference type="InterPro" id="IPR035684">
    <property type="entry name" value="ArgRS_core"/>
</dbReference>
<keyword evidence="4 11" id="KW-0963">Cytoplasm</keyword>
<feature type="short sequence motif" description="'HIGH' region" evidence="11">
    <location>
        <begin position="122"/>
        <end position="132"/>
    </location>
</feature>
<dbReference type="SMART" id="SM00836">
    <property type="entry name" value="DALR_1"/>
    <property type="match status" value="1"/>
</dbReference>
<dbReference type="EMBL" id="PEZI01000035">
    <property type="protein sequence ID" value="PIS14634.1"/>
    <property type="molecule type" value="Genomic_DNA"/>
</dbReference>
<evidence type="ECO:0000256" key="5">
    <source>
        <dbReference type="ARBA" id="ARBA00022598"/>
    </source>
</evidence>
<proteinExistence type="inferred from homology"/>
<gene>
    <name evidence="11" type="primary">argS</name>
    <name evidence="15" type="ORF">COT64_01540</name>
</gene>
<keyword evidence="7 11" id="KW-0067">ATP-binding</keyword>
<evidence type="ECO:0000256" key="1">
    <source>
        <dbReference type="ARBA" id="ARBA00004496"/>
    </source>
</evidence>
<dbReference type="PANTHER" id="PTHR11956">
    <property type="entry name" value="ARGINYL-TRNA SYNTHETASE"/>
    <property type="match status" value="1"/>
</dbReference>
<reference evidence="16" key="1">
    <citation type="submission" date="2017-09" db="EMBL/GenBank/DDBJ databases">
        <title>Depth-based differentiation of microbial function through sediment-hosted aquifers and enrichment of novel symbionts in the deep terrestrial subsurface.</title>
        <authorList>
            <person name="Probst A.J."/>
            <person name="Ladd B."/>
            <person name="Jarett J.K."/>
            <person name="Geller-Mcgrath D.E."/>
            <person name="Sieber C.M.K."/>
            <person name="Emerson J.B."/>
            <person name="Anantharaman K."/>
            <person name="Thomas B.C."/>
            <person name="Malmstrom R."/>
            <person name="Stieglmeier M."/>
            <person name="Klingl A."/>
            <person name="Woyke T."/>
            <person name="Ryan C.M."/>
            <person name="Banfield J.F."/>
        </authorList>
    </citation>
    <scope>NUCLEOTIDE SEQUENCE [LARGE SCALE GENOMIC DNA]</scope>
</reference>
<evidence type="ECO:0000256" key="12">
    <source>
        <dbReference type="RuleBase" id="RU363038"/>
    </source>
</evidence>
<comment type="subunit">
    <text evidence="3 11">Monomer.</text>
</comment>
<dbReference type="PANTHER" id="PTHR11956:SF5">
    <property type="entry name" value="ARGININE--TRNA LIGASE, CYTOPLASMIC"/>
    <property type="match status" value="1"/>
</dbReference>
<dbReference type="Gene3D" id="3.30.1360.70">
    <property type="entry name" value="Arginyl tRNA synthetase N-terminal domain"/>
    <property type="match status" value="1"/>
</dbReference>
<dbReference type="GO" id="GO:0006420">
    <property type="term" value="P:arginyl-tRNA aminoacylation"/>
    <property type="evidence" value="ECO:0007669"/>
    <property type="project" value="UniProtKB-UniRule"/>
</dbReference>
<evidence type="ECO:0000256" key="9">
    <source>
        <dbReference type="ARBA" id="ARBA00023146"/>
    </source>
</evidence>
<dbReference type="SUPFAM" id="SSF55190">
    <property type="entry name" value="Arginyl-tRNA synthetase (ArgRS), N-terminal 'additional' domain"/>
    <property type="match status" value="1"/>
</dbReference>
<keyword evidence="6 11" id="KW-0547">Nucleotide-binding</keyword>
<comment type="similarity">
    <text evidence="2 11 12">Belongs to the class-I aminoacyl-tRNA synthetase family.</text>
</comment>
<comment type="subcellular location">
    <subcellularLocation>
        <location evidence="1 11">Cytoplasm</location>
    </subcellularLocation>
</comment>
<keyword evidence="9 11" id="KW-0030">Aminoacyl-tRNA synthetase</keyword>
<dbReference type="InterPro" id="IPR036695">
    <property type="entry name" value="Arg-tRNA-synth_N_sf"/>
</dbReference>
<dbReference type="PRINTS" id="PR01038">
    <property type="entry name" value="TRNASYNTHARG"/>
</dbReference>